<name>A0ABS8Q8R3_9BURK</name>
<proteinExistence type="inferred from homology"/>
<dbReference type="Gene3D" id="3.30.300.90">
    <property type="entry name" value="BolA-like"/>
    <property type="match status" value="1"/>
</dbReference>
<dbReference type="Pfam" id="PF01722">
    <property type="entry name" value="BolA"/>
    <property type="match status" value="1"/>
</dbReference>
<reference evidence="3" key="1">
    <citation type="submission" date="2021-11" db="EMBL/GenBank/DDBJ databases">
        <title>The complete genome of Massilia sp sp. G4R7.</title>
        <authorList>
            <person name="Liu L."/>
            <person name="Yue J."/>
            <person name="Yuan J."/>
            <person name="Yang F."/>
            <person name="Li L."/>
        </authorList>
    </citation>
    <scope>NUCLEOTIDE SEQUENCE</scope>
    <source>
        <strain evidence="3">G4R7</strain>
    </source>
</reference>
<evidence type="ECO:0000256" key="2">
    <source>
        <dbReference type="RuleBase" id="RU003860"/>
    </source>
</evidence>
<dbReference type="PANTHER" id="PTHR46229:SF2">
    <property type="entry name" value="BOLA-LIKE PROTEIN 1"/>
    <property type="match status" value="1"/>
</dbReference>
<dbReference type="InterPro" id="IPR036065">
    <property type="entry name" value="BolA-like_sf"/>
</dbReference>
<dbReference type="PANTHER" id="PTHR46229">
    <property type="entry name" value="BOLA TRANSCRIPTION REGULATOR"/>
    <property type="match status" value="1"/>
</dbReference>
<keyword evidence="4" id="KW-1185">Reference proteome</keyword>
<comment type="caution">
    <text evidence="3">The sequence shown here is derived from an EMBL/GenBank/DDBJ whole genome shotgun (WGS) entry which is preliminary data.</text>
</comment>
<dbReference type="InterPro" id="IPR050961">
    <property type="entry name" value="BolA/IbaG_stress_morph_reg"/>
</dbReference>
<dbReference type="PIRSF" id="PIRSF003113">
    <property type="entry name" value="BolA"/>
    <property type="match status" value="1"/>
</dbReference>
<evidence type="ECO:0000313" key="3">
    <source>
        <dbReference type="EMBL" id="MCD2517923.1"/>
    </source>
</evidence>
<dbReference type="EMBL" id="JAJNOC010000005">
    <property type="protein sequence ID" value="MCD2517923.1"/>
    <property type="molecule type" value="Genomic_DNA"/>
</dbReference>
<gene>
    <name evidence="3" type="ORF">LQ564_16540</name>
</gene>
<evidence type="ECO:0000256" key="1">
    <source>
        <dbReference type="ARBA" id="ARBA00005578"/>
    </source>
</evidence>
<dbReference type="RefSeq" id="WP_231059213.1">
    <property type="nucleotide sequence ID" value="NZ_JAJNOC010000005.1"/>
</dbReference>
<dbReference type="SUPFAM" id="SSF82657">
    <property type="entry name" value="BolA-like"/>
    <property type="match status" value="1"/>
</dbReference>
<organism evidence="3 4">
    <name type="scientific">Massilia phyllostachyos</name>
    <dbReference type="NCBI Taxonomy" id="2898585"/>
    <lineage>
        <taxon>Bacteria</taxon>
        <taxon>Pseudomonadati</taxon>
        <taxon>Pseudomonadota</taxon>
        <taxon>Betaproteobacteria</taxon>
        <taxon>Burkholderiales</taxon>
        <taxon>Oxalobacteraceae</taxon>
        <taxon>Telluria group</taxon>
        <taxon>Massilia</taxon>
    </lineage>
</organism>
<sequence>MSTTPELIHSYISNGLECTHLHVEGDGQHFKAVIVSPAFAGKRPIQRHQLVYAALGDRMREEIHALSMKTLTPEEYQG</sequence>
<evidence type="ECO:0000313" key="4">
    <source>
        <dbReference type="Proteomes" id="UP001179361"/>
    </source>
</evidence>
<comment type="similarity">
    <text evidence="1 2">Belongs to the BolA/IbaG family.</text>
</comment>
<protein>
    <submittedName>
        <fullName evidence="3">BolA family transcriptional regulator</fullName>
    </submittedName>
</protein>
<accession>A0ABS8Q8R3</accession>
<dbReference type="Proteomes" id="UP001179361">
    <property type="component" value="Unassembled WGS sequence"/>
</dbReference>
<dbReference type="InterPro" id="IPR002634">
    <property type="entry name" value="BolA"/>
</dbReference>